<dbReference type="AlphaFoldDB" id="A0A8K0GUJ9"/>
<feature type="coiled-coil region" evidence="1">
    <location>
        <begin position="373"/>
        <end position="421"/>
    </location>
</feature>
<keyword evidence="1" id="KW-0175">Coiled coil</keyword>
<evidence type="ECO:0000313" key="4">
    <source>
        <dbReference type="Proteomes" id="UP000796880"/>
    </source>
</evidence>
<evidence type="ECO:0000256" key="1">
    <source>
        <dbReference type="SAM" id="Coils"/>
    </source>
</evidence>
<dbReference type="PANTHER" id="PTHR35358:SF7">
    <property type="entry name" value="EXPRESSED PROTEIN"/>
    <property type="match status" value="1"/>
</dbReference>
<proteinExistence type="predicted"/>
<protein>
    <recommendedName>
        <fullName evidence="5">Phospholipase-like protein</fullName>
    </recommendedName>
</protein>
<name>A0A8K0GUJ9_9ROSA</name>
<dbReference type="EMBL" id="VOIH02000010">
    <property type="protein sequence ID" value="KAF3434725.1"/>
    <property type="molecule type" value="Genomic_DNA"/>
</dbReference>
<feature type="compositionally biased region" description="Basic and acidic residues" evidence="2">
    <location>
        <begin position="200"/>
        <end position="215"/>
    </location>
</feature>
<dbReference type="Pfam" id="PF05278">
    <property type="entry name" value="PEARLI-4"/>
    <property type="match status" value="1"/>
</dbReference>
<feature type="region of interest" description="Disordered" evidence="2">
    <location>
        <begin position="175"/>
        <end position="227"/>
    </location>
</feature>
<organism evidence="3 4">
    <name type="scientific">Rhamnella rubrinervis</name>
    <dbReference type="NCBI Taxonomy" id="2594499"/>
    <lineage>
        <taxon>Eukaryota</taxon>
        <taxon>Viridiplantae</taxon>
        <taxon>Streptophyta</taxon>
        <taxon>Embryophyta</taxon>
        <taxon>Tracheophyta</taxon>
        <taxon>Spermatophyta</taxon>
        <taxon>Magnoliopsida</taxon>
        <taxon>eudicotyledons</taxon>
        <taxon>Gunneridae</taxon>
        <taxon>Pentapetalae</taxon>
        <taxon>rosids</taxon>
        <taxon>fabids</taxon>
        <taxon>Rosales</taxon>
        <taxon>Rhamnaceae</taxon>
        <taxon>rhamnoid group</taxon>
        <taxon>Rhamneae</taxon>
        <taxon>Rhamnella</taxon>
    </lineage>
</organism>
<accession>A0A8K0GUJ9</accession>
<feature type="region of interest" description="Disordered" evidence="2">
    <location>
        <begin position="37"/>
        <end position="56"/>
    </location>
</feature>
<gene>
    <name evidence="3" type="ORF">FNV43_RR21810</name>
</gene>
<dbReference type="PANTHER" id="PTHR35358">
    <property type="entry name" value="OS06G0711100 PROTEIN"/>
    <property type="match status" value="1"/>
</dbReference>
<dbReference type="InterPro" id="IPR007942">
    <property type="entry name" value="PLipase-like"/>
</dbReference>
<dbReference type="OrthoDB" id="1506770at2759"/>
<evidence type="ECO:0000256" key="2">
    <source>
        <dbReference type="SAM" id="MobiDB-lite"/>
    </source>
</evidence>
<dbReference type="Proteomes" id="UP000796880">
    <property type="component" value="Unassembled WGS sequence"/>
</dbReference>
<keyword evidence="4" id="KW-1185">Reference proteome</keyword>
<reference evidence="3" key="1">
    <citation type="submission" date="2020-03" db="EMBL/GenBank/DDBJ databases">
        <title>A high-quality chromosome-level genome assembly of a woody plant with both climbing and erect habits, Rhamnella rubrinervis.</title>
        <authorList>
            <person name="Lu Z."/>
            <person name="Yang Y."/>
            <person name="Zhu X."/>
            <person name="Sun Y."/>
        </authorList>
    </citation>
    <scope>NUCLEOTIDE SEQUENCE</scope>
    <source>
        <strain evidence="3">BYM</strain>
        <tissue evidence="3">Leaf</tissue>
    </source>
</reference>
<evidence type="ECO:0008006" key="5">
    <source>
        <dbReference type="Google" id="ProtNLM"/>
    </source>
</evidence>
<sequence>MASNGRRVYSDCSYASNPYHECAEYCLRRIAEGNVRKDVRKDKKKSGHGSARKDVELNKKYEEKRVHPACIKASNPYHECNDDCFKRIAGAEARGENKETGLNVPIKFIRRKKYESQPKPPHELDNVPAQGTVKKELNPEEHFSSVSYSGEIHVDDPLFKLGQVLFPQLVPRSGILTKPDNPKDTPNEAVDLQSNGPPIDQKKDENHHASNEADPKPITISVGEGTTGSRSFTFTDIAHDLEESDEEDAQSVISDSTVSVGKYRVKEGISSILQSIFDKYGDIAASCKLESISMRSYNLECVCFVVQDLQSTPIKQMTKSKVKEMLAILKDVEGAGIDVGWLRNVLSESIEAIELVSQHRALEVAKANCDHDMESLRNKLESQMEHLALKEKEVVEAKKLVAESKAHLRELELKASVLNETVGSIKSKAENFHSKSLLDGVL</sequence>
<comment type="caution">
    <text evidence="3">The sequence shown here is derived from an EMBL/GenBank/DDBJ whole genome shotgun (WGS) entry which is preliminary data.</text>
</comment>
<evidence type="ECO:0000313" key="3">
    <source>
        <dbReference type="EMBL" id="KAF3434725.1"/>
    </source>
</evidence>